<evidence type="ECO:0000256" key="4">
    <source>
        <dbReference type="SAM" id="SignalP"/>
    </source>
</evidence>
<dbReference type="Proteomes" id="UP000032066">
    <property type="component" value="Unassembled WGS sequence"/>
</dbReference>
<dbReference type="SUPFAM" id="SSF53474">
    <property type="entry name" value="alpha/beta-Hydrolases"/>
    <property type="match status" value="1"/>
</dbReference>
<evidence type="ECO:0000256" key="3">
    <source>
        <dbReference type="ARBA" id="ARBA00023098"/>
    </source>
</evidence>
<dbReference type="GO" id="GO:0003847">
    <property type="term" value="F:1-alkyl-2-acetylglycerophosphocholine esterase activity"/>
    <property type="evidence" value="ECO:0007669"/>
    <property type="project" value="TreeGrafter"/>
</dbReference>
<keyword evidence="4" id="KW-0732">Signal</keyword>
<feature type="signal peptide" evidence="4">
    <location>
        <begin position="1"/>
        <end position="29"/>
    </location>
</feature>
<protein>
    <submittedName>
        <fullName evidence="5">Acetylhydrolase</fullName>
    </submittedName>
</protein>
<name>A0A0D0P4J9_KITGR</name>
<dbReference type="InterPro" id="IPR029058">
    <property type="entry name" value="AB_hydrolase_fold"/>
</dbReference>
<organism evidence="5 6">
    <name type="scientific">Kitasatospora griseola</name>
    <name type="common">Streptomyces griseolosporeus</name>
    <dbReference type="NCBI Taxonomy" id="2064"/>
    <lineage>
        <taxon>Bacteria</taxon>
        <taxon>Bacillati</taxon>
        <taxon>Actinomycetota</taxon>
        <taxon>Actinomycetes</taxon>
        <taxon>Kitasatosporales</taxon>
        <taxon>Streptomycetaceae</taxon>
        <taxon>Kitasatospora</taxon>
    </lineage>
</organism>
<keyword evidence="3" id="KW-0443">Lipid metabolism</keyword>
<dbReference type="PANTHER" id="PTHR10272:SF0">
    <property type="entry name" value="PLATELET-ACTIVATING FACTOR ACETYLHYDROLASE"/>
    <property type="match status" value="1"/>
</dbReference>
<dbReference type="EMBL" id="JXZB01000001">
    <property type="protein sequence ID" value="KIQ66561.1"/>
    <property type="molecule type" value="Genomic_DNA"/>
</dbReference>
<keyword evidence="1 5" id="KW-0378">Hydrolase</keyword>
<dbReference type="Gene3D" id="3.40.50.1820">
    <property type="entry name" value="alpha/beta hydrolase"/>
    <property type="match status" value="1"/>
</dbReference>
<evidence type="ECO:0000313" key="6">
    <source>
        <dbReference type="Proteomes" id="UP000032066"/>
    </source>
</evidence>
<reference evidence="5 6" key="1">
    <citation type="submission" date="2015-02" db="EMBL/GenBank/DDBJ databases">
        <title>Draft genome sequence of Kitasatospora griseola MF730-N6, a bafilomycin, terpentecin and satosporin producer.</title>
        <authorList>
            <person name="Arens J.C."/>
            <person name="Haltli B."/>
            <person name="Kerr R.G."/>
        </authorList>
    </citation>
    <scope>NUCLEOTIDE SEQUENCE [LARGE SCALE GENOMIC DNA]</scope>
    <source>
        <strain evidence="5 6">MF730-N6</strain>
    </source>
</reference>
<dbReference type="Pfam" id="PF03403">
    <property type="entry name" value="PAF-AH_p_II"/>
    <property type="match status" value="2"/>
</dbReference>
<accession>A0A0D0P4J9</accession>
<keyword evidence="6" id="KW-1185">Reference proteome</keyword>
<dbReference type="GO" id="GO:0016042">
    <property type="term" value="P:lipid catabolic process"/>
    <property type="evidence" value="ECO:0007669"/>
    <property type="project" value="UniProtKB-KW"/>
</dbReference>
<dbReference type="STRING" id="2064.TR51_03105"/>
<dbReference type="OrthoDB" id="569821at2"/>
<comment type="caution">
    <text evidence="5">The sequence shown here is derived from an EMBL/GenBank/DDBJ whole genome shotgun (WGS) entry which is preliminary data.</text>
</comment>
<sequence>MTRLRRTAAAVLLLALPLSVAATAAPAWAAPTPATATVRASVQLELPRPTGPFAVGREIVQLVDQNRTDPWVPSAGPRQLMVSMYYPAKPGTGGPAPYMTPEAARFLLDGKLPGNTVPTEVLADARTWSRTDAAPQHGRFPLVVLSPGFTMPRTELTALAEDLTSHGYIVALVDHTYENYGTTFPDGHTTTCVMCGKFLTREDWAGLDASRAKDVSFVLDRLTDRPHPAWRYAHLIDRSRIGMAGHSVGGAATVPTMLSDDRVRAGVNLDGSMDFGVPATGLKGKPLLMLGHPLEGGQEDASWTDGWAALDGWKRWLTVTGSDHGTFTDIPVLAEQLGLPHPPTTTITPERGVQLTRQYVTAFFDLHLKGIPRPILDGPTPQNPEITFHP</sequence>
<dbReference type="PANTHER" id="PTHR10272">
    <property type="entry name" value="PLATELET-ACTIVATING FACTOR ACETYLHYDROLASE"/>
    <property type="match status" value="1"/>
</dbReference>
<proteinExistence type="predicted"/>
<gene>
    <name evidence="5" type="ORF">TR51_03105</name>
</gene>
<feature type="chain" id="PRO_5002234975" evidence="4">
    <location>
        <begin position="30"/>
        <end position="390"/>
    </location>
</feature>
<evidence type="ECO:0000256" key="1">
    <source>
        <dbReference type="ARBA" id="ARBA00022801"/>
    </source>
</evidence>
<dbReference type="AlphaFoldDB" id="A0A0D0P4J9"/>
<dbReference type="PATRIC" id="fig|2064.6.peg.700"/>
<evidence type="ECO:0000256" key="2">
    <source>
        <dbReference type="ARBA" id="ARBA00022963"/>
    </source>
</evidence>
<dbReference type="RefSeq" id="WP_052509018.1">
    <property type="nucleotide sequence ID" value="NZ_JXZB01000001.1"/>
</dbReference>
<keyword evidence="2" id="KW-0442">Lipid degradation</keyword>
<evidence type="ECO:0000313" key="5">
    <source>
        <dbReference type="EMBL" id="KIQ66561.1"/>
    </source>
</evidence>